<keyword evidence="1" id="KW-0812">Transmembrane</keyword>
<evidence type="ECO:0000256" key="1">
    <source>
        <dbReference type="SAM" id="Phobius"/>
    </source>
</evidence>
<dbReference type="AlphaFoldDB" id="A0A4R5UDG7"/>
<organism evidence="2 3">
    <name type="scientific">Luteimonas terrae</name>
    <dbReference type="NCBI Taxonomy" id="1530191"/>
    <lineage>
        <taxon>Bacteria</taxon>
        <taxon>Pseudomonadati</taxon>
        <taxon>Pseudomonadota</taxon>
        <taxon>Gammaproteobacteria</taxon>
        <taxon>Lysobacterales</taxon>
        <taxon>Lysobacteraceae</taxon>
        <taxon>Luteimonas</taxon>
    </lineage>
</organism>
<comment type="caution">
    <text evidence="2">The sequence shown here is derived from an EMBL/GenBank/DDBJ whole genome shotgun (WGS) entry which is preliminary data.</text>
</comment>
<evidence type="ECO:0000313" key="3">
    <source>
        <dbReference type="Proteomes" id="UP000295543"/>
    </source>
</evidence>
<keyword evidence="1" id="KW-0472">Membrane</keyword>
<feature type="transmembrane region" description="Helical" evidence="1">
    <location>
        <begin position="98"/>
        <end position="119"/>
    </location>
</feature>
<proteinExistence type="predicted"/>
<sequence>MAKLLLNMRYVPEDEAADVRAFLDEARIDWYQTRPSPFGISHGGIWLRNNDDLPRAKALMADYQRERQANARAAQAQAERDGTAETFADIVRADPKRVVLIIIAIVCLIGFMAVPGYMLSR</sequence>
<keyword evidence="3" id="KW-1185">Reference proteome</keyword>
<reference evidence="2 3" key="1">
    <citation type="submission" date="2019-03" db="EMBL/GenBank/DDBJ databases">
        <title>Luteimonas zhaokaii sp.nov., isolated from the rectal contents of Plateau pika in Yushu, Qinghai Province, China.</title>
        <authorList>
            <person name="Zhang G."/>
        </authorList>
    </citation>
    <scope>NUCLEOTIDE SEQUENCE [LARGE SCALE GENOMIC DNA]</scope>
    <source>
        <strain evidence="2 3">THG-MD21</strain>
    </source>
</reference>
<keyword evidence="1" id="KW-1133">Transmembrane helix</keyword>
<dbReference type="EMBL" id="SMTG01000002">
    <property type="protein sequence ID" value="TDK33324.1"/>
    <property type="molecule type" value="Genomic_DNA"/>
</dbReference>
<gene>
    <name evidence="2" type="ORF">E2F49_04650</name>
</gene>
<dbReference type="Pfam" id="PF19661">
    <property type="entry name" value="DUF6164"/>
    <property type="match status" value="1"/>
</dbReference>
<accession>A0A4R5UDG7</accession>
<dbReference type="RefSeq" id="WP_055248461.1">
    <property type="nucleotide sequence ID" value="NZ_SMTG01000002.1"/>
</dbReference>
<evidence type="ECO:0008006" key="4">
    <source>
        <dbReference type="Google" id="ProtNLM"/>
    </source>
</evidence>
<evidence type="ECO:0000313" key="2">
    <source>
        <dbReference type="EMBL" id="TDK33324.1"/>
    </source>
</evidence>
<dbReference type="Proteomes" id="UP000295543">
    <property type="component" value="Unassembled WGS sequence"/>
</dbReference>
<dbReference type="InterPro" id="IPR046162">
    <property type="entry name" value="DUF6164"/>
</dbReference>
<name>A0A4R5UDG7_9GAMM</name>
<protein>
    <recommendedName>
        <fullName evidence="4">DUF2007 domain-containing protein</fullName>
    </recommendedName>
</protein>
<dbReference type="OrthoDB" id="5569385at2"/>